<dbReference type="AlphaFoldDB" id="A0A934JTT3"/>
<reference evidence="1 2" key="1">
    <citation type="submission" date="2020-10" db="EMBL/GenBank/DDBJ databases">
        <title>Ca. Dormibacterota MAGs.</title>
        <authorList>
            <person name="Montgomery K."/>
        </authorList>
    </citation>
    <scope>NUCLEOTIDE SEQUENCE [LARGE SCALE GENOMIC DNA]</scope>
    <source>
        <strain evidence="1">SC8812_S17_18</strain>
    </source>
</reference>
<feature type="non-terminal residue" evidence="1">
    <location>
        <position position="1"/>
    </location>
</feature>
<protein>
    <submittedName>
        <fullName evidence="1">IS630 family transposase</fullName>
    </submittedName>
</protein>
<proteinExistence type="predicted"/>
<dbReference type="Proteomes" id="UP000606991">
    <property type="component" value="Unassembled WGS sequence"/>
</dbReference>
<name>A0A934JTT3_9BACT</name>
<sequence>LAALVDAIQRFLDAWNQTSKPFVWIKSAEQILTSMHRQPFKKTVH</sequence>
<dbReference type="EMBL" id="JAEKNS010000124">
    <property type="protein sequence ID" value="MBJ7595586.1"/>
    <property type="molecule type" value="Genomic_DNA"/>
</dbReference>
<evidence type="ECO:0000313" key="1">
    <source>
        <dbReference type="EMBL" id="MBJ7595586.1"/>
    </source>
</evidence>
<organism evidence="1 2">
    <name type="scientific">Candidatus Aeolococcus gillhamiae</name>
    <dbReference type="NCBI Taxonomy" id="3127015"/>
    <lineage>
        <taxon>Bacteria</taxon>
        <taxon>Bacillati</taxon>
        <taxon>Candidatus Dormiibacterota</taxon>
        <taxon>Candidatus Dormibacteria</taxon>
        <taxon>Candidatus Aeolococcales</taxon>
        <taxon>Candidatus Aeolococcaceae</taxon>
        <taxon>Candidatus Aeolococcus</taxon>
    </lineage>
</organism>
<accession>A0A934JTT3</accession>
<comment type="caution">
    <text evidence="1">The sequence shown here is derived from an EMBL/GenBank/DDBJ whole genome shotgun (WGS) entry which is preliminary data.</text>
</comment>
<evidence type="ECO:0000313" key="2">
    <source>
        <dbReference type="Proteomes" id="UP000606991"/>
    </source>
</evidence>
<gene>
    <name evidence="1" type="ORF">JF886_12140</name>
</gene>